<dbReference type="Proteomes" id="UP000224634">
    <property type="component" value="Unassembled WGS sequence"/>
</dbReference>
<feature type="compositionally biased region" description="Low complexity" evidence="1">
    <location>
        <begin position="178"/>
        <end position="195"/>
    </location>
</feature>
<dbReference type="OrthoDB" id="4184863at2759"/>
<feature type="region of interest" description="Disordered" evidence="1">
    <location>
        <begin position="1"/>
        <end position="54"/>
    </location>
</feature>
<dbReference type="EMBL" id="PDNA01000075">
    <property type="protein sequence ID" value="PGH16256.1"/>
    <property type="molecule type" value="Genomic_DNA"/>
</dbReference>
<feature type="region of interest" description="Disordered" evidence="1">
    <location>
        <begin position="86"/>
        <end position="111"/>
    </location>
</feature>
<proteinExistence type="predicted"/>
<evidence type="ECO:0000313" key="3">
    <source>
        <dbReference type="Proteomes" id="UP000224634"/>
    </source>
</evidence>
<accession>A0A2B7Y442</accession>
<feature type="region of interest" description="Disordered" evidence="1">
    <location>
        <begin position="504"/>
        <end position="573"/>
    </location>
</feature>
<gene>
    <name evidence="2" type="ORF">AJ80_05279</name>
</gene>
<name>A0A2B7Y442_POLH7</name>
<keyword evidence="3" id="KW-1185">Reference proteome</keyword>
<reference evidence="2 3" key="1">
    <citation type="submission" date="2017-10" db="EMBL/GenBank/DDBJ databases">
        <title>Comparative genomics in systemic dimorphic fungi from Ajellomycetaceae.</title>
        <authorList>
            <person name="Munoz J.F."/>
            <person name="Mcewen J.G."/>
            <person name="Clay O.K."/>
            <person name="Cuomo C.A."/>
        </authorList>
    </citation>
    <scope>NUCLEOTIDE SEQUENCE [LARGE SCALE GENOMIC DNA]</scope>
    <source>
        <strain evidence="2 3">UAMH7299</strain>
    </source>
</reference>
<feature type="region of interest" description="Disordered" evidence="1">
    <location>
        <begin position="315"/>
        <end position="403"/>
    </location>
</feature>
<feature type="region of interest" description="Disordered" evidence="1">
    <location>
        <begin position="169"/>
        <end position="222"/>
    </location>
</feature>
<evidence type="ECO:0000313" key="2">
    <source>
        <dbReference type="EMBL" id="PGH16256.1"/>
    </source>
</evidence>
<feature type="compositionally biased region" description="Basic and acidic residues" evidence="1">
    <location>
        <begin position="21"/>
        <end position="45"/>
    </location>
</feature>
<organism evidence="2 3">
    <name type="scientific">Polytolypa hystricis (strain UAMH7299)</name>
    <dbReference type="NCBI Taxonomy" id="1447883"/>
    <lineage>
        <taxon>Eukaryota</taxon>
        <taxon>Fungi</taxon>
        <taxon>Dikarya</taxon>
        <taxon>Ascomycota</taxon>
        <taxon>Pezizomycotina</taxon>
        <taxon>Eurotiomycetes</taxon>
        <taxon>Eurotiomycetidae</taxon>
        <taxon>Onygenales</taxon>
        <taxon>Onygenales incertae sedis</taxon>
        <taxon>Polytolypa</taxon>
    </lineage>
</organism>
<feature type="compositionally biased region" description="Basic and acidic residues" evidence="1">
    <location>
        <begin position="346"/>
        <end position="373"/>
    </location>
</feature>
<dbReference type="AlphaFoldDB" id="A0A2B7Y442"/>
<feature type="compositionally biased region" description="Low complexity" evidence="1">
    <location>
        <begin position="86"/>
        <end position="96"/>
    </location>
</feature>
<feature type="compositionally biased region" description="Polar residues" evidence="1">
    <location>
        <begin position="553"/>
        <end position="564"/>
    </location>
</feature>
<evidence type="ECO:0000256" key="1">
    <source>
        <dbReference type="SAM" id="MobiDB-lite"/>
    </source>
</evidence>
<sequence>MSMAPRAYYLPSTPRSSRKRGSPDHGGRDWSSRGLHEPPRNDSHYSPRRRRRQRRWRRELLKDEDRYYRPLYPDRKAYWDPVRASESASNNSSNASRHVEPSYASLSVHGRDGEGKYSTRLGYIPKIVSPNTSKPTFTKIMNGVYDLKESPLSLGRKLATIPATSFSNDQSHYNPFRTGSSSSQSGAISSTSSTGCGKRLASFQLGPSSPKHIKTEPSSPAPLGSLPAFEPSGLMPQLNQMDSITVGFGAPQGSIPTAIEDFQAKLMQMINLNVKQSKELADIASRYLDPDAILHPPPLVSKPDRLSSQPFTYRRFSESGPQIATIPGGGDSPDPPKDNQIPFRGHMIDHLDVKSPNEKGDVDMDRSETRTPERATSTELRSGDTVEASANDGAASSPEHIPAERNYGRPTYFAWPAFDFPASPALSNMDSPPRYSSPTSPLAFSRTSSIALASGGNEPTCGQDSTRIEGYSGINSSIQRRCTCQNRHADQPRFMDQEGPQLNLASRPLESTSPPCCDRSADAGRSVDVSSRSQHGDIQGVTHGRDRGLSRSPPHSGTRTTPQQADDDSTVGDSMEQLRLNESDGDSSPRGFNKFINERLRKMLENACPHPKISRDGVKLRVPFAPPSSPIRYCKACGHELPPVDADYA</sequence>
<comment type="caution">
    <text evidence="2">The sequence shown here is derived from an EMBL/GenBank/DDBJ whole genome shotgun (WGS) entry which is preliminary data.</text>
</comment>
<protein>
    <submittedName>
        <fullName evidence="2">Uncharacterized protein</fullName>
    </submittedName>
</protein>